<dbReference type="Proteomes" id="UP001175271">
    <property type="component" value="Unassembled WGS sequence"/>
</dbReference>
<organism evidence="2 3">
    <name type="scientific">Steinernema hermaphroditum</name>
    <dbReference type="NCBI Taxonomy" id="289476"/>
    <lineage>
        <taxon>Eukaryota</taxon>
        <taxon>Metazoa</taxon>
        <taxon>Ecdysozoa</taxon>
        <taxon>Nematoda</taxon>
        <taxon>Chromadorea</taxon>
        <taxon>Rhabditida</taxon>
        <taxon>Tylenchina</taxon>
        <taxon>Panagrolaimomorpha</taxon>
        <taxon>Strongyloidoidea</taxon>
        <taxon>Steinernematidae</taxon>
        <taxon>Steinernema</taxon>
    </lineage>
</organism>
<dbReference type="AlphaFoldDB" id="A0AA39LV98"/>
<evidence type="ECO:0000313" key="2">
    <source>
        <dbReference type="EMBL" id="KAK0410599.1"/>
    </source>
</evidence>
<accession>A0AA39LV98</accession>
<feature type="region of interest" description="Disordered" evidence="1">
    <location>
        <begin position="44"/>
        <end position="66"/>
    </location>
</feature>
<proteinExistence type="predicted"/>
<evidence type="ECO:0000256" key="1">
    <source>
        <dbReference type="SAM" id="MobiDB-lite"/>
    </source>
</evidence>
<evidence type="ECO:0000313" key="3">
    <source>
        <dbReference type="Proteomes" id="UP001175271"/>
    </source>
</evidence>
<keyword evidence="3" id="KW-1185">Reference proteome</keyword>
<protein>
    <submittedName>
        <fullName evidence="2">Uncharacterized protein</fullName>
    </submittedName>
</protein>
<name>A0AA39LV98_9BILA</name>
<dbReference type="EMBL" id="JAUCMV010000003">
    <property type="protein sequence ID" value="KAK0410599.1"/>
    <property type="molecule type" value="Genomic_DNA"/>
</dbReference>
<comment type="caution">
    <text evidence="2">The sequence shown here is derived from an EMBL/GenBank/DDBJ whole genome shotgun (WGS) entry which is preliminary data.</text>
</comment>
<sequence>MPSKTRLTFCSTIFTPRASRGSSSRGFGEAATLQLPALTPFVVSAGGDDSRSRLPSSPRTRRIFAE</sequence>
<gene>
    <name evidence="2" type="ORF">QR680_005224</name>
</gene>
<reference evidence="2" key="1">
    <citation type="submission" date="2023-06" db="EMBL/GenBank/DDBJ databases">
        <title>Genomic analysis of the entomopathogenic nematode Steinernema hermaphroditum.</title>
        <authorList>
            <person name="Schwarz E.M."/>
            <person name="Heppert J.K."/>
            <person name="Baniya A."/>
            <person name="Schwartz H.T."/>
            <person name="Tan C.-H."/>
            <person name="Antoshechkin I."/>
            <person name="Sternberg P.W."/>
            <person name="Goodrich-Blair H."/>
            <person name="Dillman A.R."/>
        </authorList>
    </citation>
    <scope>NUCLEOTIDE SEQUENCE</scope>
    <source>
        <strain evidence="2">PS9179</strain>
        <tissue evidence="2">Whole animal</tissue>
    </source>
</reference>